<evidence type="ECO:0000313" key="1">
    <source>
        <dbReference type="EMBL" id="CCQ43598.1"/>
    </source>
</evidence>
<reference evidence="1" key="1">
    <citation type="journal article" date="2013" name="PLoS ONE">
        <title>Direct detection of alternative open reading frames translation products in human significantly expands the proteome.</title>
        <authorList>
            <person name="Vanderperre B."/>
            <person name="Lucier J.-F."/>
            <person name="Motard J."/>
            <person name="Tremblay G."/>
            <person name="Vanderperre S."/>
            <person name="Wisztorski M."/>
            <person name="Salzet M."/>
            <person name="Boisvert F.-M."/>
            <person name="Roucou X."/>
        </authorList>
    </citation>
    <scope>NUCLEOTIDE SEQUENCE</scope>
</reference>
<organism evidence="1">
    <name type="scientific">Homo sapiens</name>
    <name type="common">Human</name>
    <dbReference type="NCBI Taxonomy" id="9606"/>
    <lineage>
        <taxon>Eukaryota</taxon>
        <taxon>Metazoa</taxon>
        <taxon>Chordata</taxon>
        <taxon>Craniata</taxon>
        <taxon>Vertebrata</taxon>
        <taxon>Euteleostomi</taxon>
        <taxon>Mammalia</taxon>
        <taxon>Eutheria</taxon>
        <taxon>Euarchontoglires</taxon>
        <taxon>Primates</taxon>
        <taxon>Haplorrhini</taxon>
        <taxon>Catarrhini</taxon>
        <taxon>Hominidae</taxon>
        <taxon>Homo</taxon>
    </lineage>
</organism>
<sequence>MKWMCFYMELLTKNENSSENVLPEKVNHLVKMNLKRRWKLN</sequence>
<proteinExistence type="predicted"/>
<name>L8EAZ8_HUMAN</name>
<dbReference type="ChiTaRS" id="EAPP">
    <property type="organism name" value="human"/>
</dbReference>
<dbReference type="AlphaFoldDB" id="L8EAZ8"/>
<protein>
    <submittedName>
        <fullName evidence="1">Alternative protein EAPP</fullName>
    </submittedName>
</protein>
<dbReference type="OrthoDB" id="122464at2759"/>
<gene>
    <name evidence="1" type="primary">EAPP</name>
</gene>
<accession>L8EAZ8</accession>
<dbReference type="EMBL" id="HF584101">
    <property type="protein sequence ID" value="CCQ43598.1"/>
    <property type="molecule type" value="Genomic_DNA"/>
</dbReference>